<name>A0A433DL59_9FUNG</name>
<evidence type="ECO:0000313" key="3">
    <source>
        <dbReference type="Proteomes" id="UP000268093"/>
    </source>
</evidence>
<feature type="compositionally biased region" description="Basic and acidic residues" evidence="1">
    <location>
        <begin position="33"/>
        <end position="45"/>
    </location>
</feature>
<evidence type="ECO:0000313" key="2">
    <source>
        <dbReference type="EMBL" id="RUP51612.1"/>
    </source>
</evidence>
<dbReference type="EMBL" id="RBNI01000587">
    <property type="protein sequence ID" value="RUP51612.1"/>
    <property type="molecule type" value="Genomic_DNA"/>
</dbReference>
<keyword evidence="3" id="KW-1185">Reference proteome</keyword>
<proteinExistence type="predicted"/>
<accession>A0A433DL59</accession>
<protein>
    <submittedName>
        <fullName evidence="2">Uncharacterized protein</fullName>
    </submittedName>
</protein>
<gene>
    <name evidence="2" type="ORF">BC936DRAFT_146976</name>
</gene>
<dbReference type="Proteomes" id="UP000268093">
    <property type="component" value="Unassembled WGS sequence"/>
</dbReference>
<reference evidence="2 3" key="1">
    <citation type="journal article" date="2018" name="New Phytol.">
        <title>Phylogenomics of Endogonaceae and evolution of mycorrhizas within Mucoromycota.</title>
        <authorList>
            <person name="Chang Y."/>
            <person name="Desiro A."/>
            <person name="Na H."/>
            <person name="Sandor L."/>
            <person name="Lipzen A."/>
            <person name="Clum A."/>
            <person name="Barry K."/>
            <person name="Grigoriev I.V."/>
            <person name="Martin F.M."/>
            <person name="Stajich J.E."/>
            <person name="Smith M.E."/>
            <person name="Bonito G."/>
            <person name="Spatafora J.W."/>
        </authorList>
    </citation>
    <scope>NUCLEOTIDE SEQUENCE [LARGE SCALE GENOMIC DNA]</scope>
    <source>
        <strain evidence="2 3">GMNB39</strain>
    </source>
</reference>
<dbReference type="OrthoDB" id="10065185at2759"/>
<organism evidence="2 3">
    <name type="scientific">Jimgerdemannia flammicorona</name>
    <dbReference type="NCBI Taxonomy" id="994334"/>
    <lineage>
        <taxon>Eukaryota</taxon>
        <taxon>Fungi</taxon>
        <taxon>Fungi incertae sedis</taxon>
        <taxon>Mucoromycota</taxon>
        <taxon>Mucoromycotina</taxon>
        <taxon>Endogonomycetes</taxon>
        <taxon>Endogonales</taxon>
        <taxon>Endogonaceae</taxon>
        <taxon>Jimgerdemannia</taxon>
    </lineage>
</organism>
<evidence type="ECO:0000256" key="1">
    <source>
        <dbReference type="SAM" id="MobiDB-lite"/>
    </source>
</evidence>
<feature type="region of interest" description="Disordered" evidence="1">
    <location>
        <begin position="21"/>
        <end position="53"/>
    </location>
</feature>
<dbReference type="AlphaFoldDB" id="A0A433DL59"/>
<sequence>MADEENFDIYGDDNFGGVDQHDDIFDEIVGNDNDNRPAKRRRDDNGGDYGGGDDDLFDDFGDIDKVHTGGDALLNSALVRVTRQTCTALHDYPCYS</sequence>
<comment type="caution">
    <text evidence="2">The sequence shown here is derived from an EMBL/GenBank/DDBJ whole genome shotgun (WGS) entry which is preliminary data.</text>
</comment>